<name>A0A1I3RZG4_9RHOB</name>
<evidence type="ECO:0000313" key="9">
    <source>
        <dbReference type="EMBL" id="SFJ52034.1"/>
    </source>
</evidence>
<dbReference type="GO" id="GO:0006744">
    <property type="term" value="P:ubiquinone biosynthetic process"/>
    <property type="evidence" value="ECO:0007669"/>
    <property type="project" value="UniProtKB-UniPathway"/>
</dbReference>
<dbReference type="FunFam" id="3.50.50.60:FF:000021">
    <property type="entry name" value="Ubiquinone biosynthesis monooxygenase COQ6"/>
    <property type="match status" value="1"/>
</dbReference>
<dbReference type="GO" id="GO:0110142">
    <property type="term" value="C:ubiquinone biosynthesis complex"/>
    <property type="evidence" value="ECO:0007669"/>
    <property type="project" value="UniProtKB-ARBA"/>
</dbReference>
<dbReference type="SUPFAM" id="SSF51905">
    <property type="entry name" value="FAD/NAD(P)-binding domain"/>
    <property type="match status" value="1"/>
</dbReference>
<dbReference type="Proteomes" id="UP000199630">
    <property type="component" value="Unassembled WGS sequence"/>
</dbReference>
<dbReference type="Gene3D" id="3.50.50.60">
    <property type="entry name" value="FAD/NAD(P)-binding domain"/>
    <property type="match status" value="2"/>
</dbReference>
<dbReference type="InterPro" id="IPR036188">
    <property type="entry name" value="FAD/NAD-bd_sf"/>
</dbReference>
<organism evidence="9 10">
    <name type="scientific">Celeribacter neptunius</name>
    <dbReference type="NCBI Taxonomy" id="588602"/>
    <lineage>
        <taxon>Bacteria</taxon>
        <taxon>Pseudomonadati</taxon>
        <taxon>Pseudomonadota</taxon>
        <taxon>Alphaproteobacteria</taxon>
        <taxon>Rhodobacterales</taxon>
        <taxon>Roseobacteraceae</taxon>
        <taxon>Celeribacter</taxon>
    </lineage>
</organism>
<evidence type="ECO:0000256" key="5">
    <source>
        <dbReference type="ARBA" id="ARBA00022827"/>
    </source>
</evidence>
<reference evidence="10" key="1">
    <citation type="submission" date="2016-10" db="EMBL/GenBank/DDBJ databases">
        <authorList>
            <person name="Varghese N."/>
            <person name="Submissions S."/>
        </authorList>
    </citation>
    <scope>NUCLEOTIDE SEQUENCE [LARGE SCALE GENOMIC DNA]</scope>
    <source>
        <strain evidence="10">DSM 26471</strain>
    </source>
</reference>
<proteinExistence type="inferred from homology"/>
<dbReference type="EMBL" id="FORH01000004">
    <property type="protein sequence ID" value="SFJ52034.1"/>
    <property type="molecule type" value="Genomic_DNA"/>
</dbReference>
<dbReference type="UniPathway" id="UPA00232"/>
<dbReference type="PANTHER" id="PTHR43876:SF7">
    <property type="entry name" value="UBIQUINONE BIOSYNTHESIS MONOOXYGENASE COQ6, MITOCHONDRIAL"/>
    <property type="match status" value="1"/>
</dbReference>
<gene>
    <name evidence="9" type="ORF">SAMN04487991_2278</name>
</gene>
<accession>A0A1I3RZG4</accession>
<dbReference type="InterPro" id="IPR051205">
    <property type="entry name" value="UbiH/COQ6_monooxygenase"/>
</dbReference>
<evidence type="ECO:0000256" key="2">
    <source>
        <dbReference type="ARBA" id="ARBA00004749"/>
    </source>
</evidence>
<sequence>MTQATDLLIVGGGLNGPALALAAANAGLTVTLIDALPKTQRVSDLFDGRGYALSLGSQRLISAIGIWDKLHSHAQPILDVKVTDGKPGEGPGPFMLEFRDGEIDESPMGYMVEDRYLRQAFLEALDAHDRITQIEGHVVAQEVDAHGATLTLADGTQLTGKLIIGCDGRKSGTAERAGISRTGWGYGQTALVCAIQHELPHHGCAHQYFLPSGPLAILPLPGNQSSIVWTEKDRLATEIQALDDDDYLAVLRPRFGDFLGEISLAGKRFAYPLNITLANAFFAPRVALVGDAAHGMHPISGQGLNAGLKDIGALTEVLIEAHRRGEDIGREDVLARYAQWRRFDVATMALMTDSFNKLFSNDNPVLRFARDLGMGMVNSLTGLRRAAIREAAGVNGDVPKLCRGIAL</sequence>
<dbReference type="GO" id="GO:0004497">
    <property type="term" value="F:monooxygenase activity"/>
    <property type="evidence" value="ECO:0007669"/>
    <property type="project" value="UniProtKB-KW"/>
</dbReference>
<keyword evidence="10" id="KW-1185">Reference proteome</keyword>
<evidence type="ECO:0000256" key="6">
    <source>
        <dbReference type="ARBA" id="ARBA00023002"/>
    </source>
</evidence>
<protein>
    <submittedName>
        <fullName evidence="9">2-octaprenyl-6-methoxyphenol hydroxylase</fullName>
    </submittedName>
</protein>
<dbReference type="GO" id="GO:0071949">
    <property type="term" value="F:FAD binding"/>
    <property type="evidence" value="ECO:0007669"/>
    <property type="project" value="InterPro"/>
</dbReference>
<keyword evidence="4" id="KW-0285">Flavoprotein</keyword>
<dbReference type="InterPro" id="IPR002938">
    <property type="entry name" value="FAD-bd"/>
</dbReference>
<dbReference type="AlphaFoldDB" id="A0A1I3RZG4"/>
<keyword evidence="6" id="KW-0560">Oxidoreductase</keyword>
<comment type="pathway">
    <text evidence="2">Cofactor biosynthesis; ubiquinone biosynthesis.</text>
</comment>
<evidence type="ECO:0000256" key="1">
    <source>
        <dbReference type="ARBA" id="ARBA00001974"/>
    </source>
</evidence>
<dbReference type="PRINTS" id="PR00420">
    <property type="entry name" value="RNGMNOXGNASE"/>
</dbReference>
<dbReference type="Pfam" id="PF01494">
    <property type="entry name" value="FAD_binding_3"/>
    <property type="match status" value="1"/>
</dbReference>
<evidence type="ECO:0000256" key="7">
    <source>
        <dbReference type="ARBA" id="ARBA00023033"/>
    </source>
</evidence>
<feature type="domain" description="FAD-binding" evidence="8">
    <location>
        <begin position="5"/>
        <end position="342"/>
    </location>
</feature>
<comment type="cofactor">
    <cofactor evidence="1">
        <name>FAD</name>
        <dbReference type="ChEBI" id="CHEBI:57692"/>
    </cofactor>
</comment>
<evidence type="ECO:0000259" key="8">
    <source>
        <dbReference type="Pfam" id="PF01494"/>
    </source>
</evidence>
<evidence type="ECO:0000313" key="10">
    <source>
        <dbReference type="Proteomes" id="UP000199630"/>
    </source>
</evidence>
<dbReference type="OrthoDB" id="9796623at2"/>
<dbReference type="STRING" id="588602.SAMN04487991_2278"/>
<keyword evidence="5" id="KW-0274">FAD</keyword>
<dbReference type="PANTHER" id="PTHR43876">
    <property type="entry name" value="UBIQUINONE BIOSYNTHESIS MONOOXYGENASE COQ6, MITOCHONDRIAL"/>
    <property type="match status" value="1"/>
</dbReference>
<keyword evidence="7" id="KW-0503">Monooxygenase</keyword>
<dbReference type="NCBIfam" id="TIGR01988">
    <property type="entry name" value="Ubi-OHases"/>
    <property type="match status" value="1"/>
</dbReference>
<dbReference type="GO" id="GO:0016705">
    <property type="term" value="F:oxidoreductase activity, acting on paired donors, with incorporation or reduction of molecular oxygen"/>
    <property type="evidence" value="ECO:0007669"/>
    <property type="project" value="InterPro"/>
</dbReference>
<comment type="similarity">
    <text evidence="3">Belongs to the UbiH/COQ6 family.</text>
</comment>
<dbReference type="RefSeq" id="WP_090061134.1">
    <property type="nucleotide sequence ID" value="NZ_FORH01000004.1"/>
</dbReference>
<dbReference type="InterPro" id="IPR010971">
    <property type="entry name" value="UbiH/COQ6"/>
</dbReference>
<evidence type="ECO:0000256" key="4">
    <source>
        <dbReference type="ARBA" id="ARBA00022630"/>
    </source>
</evidence>
<evidence type="ECO:0000256" key="3">
    <source>
        <dbReference type="ARBA" id="ARBA00005349"/>
    </source>
</evidence>